<evidence type="ECO:0000256" key="1">
    <source>
        <dbReference type="SAM" id="MobiDB-lite"/>
    </source>
</evidence>
<dbReference type="Pfam" id="PF16201">
    <property type="entry name" value="NopRA1"/>
    <property type="match status" value="1"/>
</dbReference>
<feature type="region of interest" description="Disordered" evidence="1">
    <location>
        <begin position="1871"/>
        <end position="1936"/>
    </location>
</feature>
<dbReference type="GO" id="GO:0005730">
    <property type="term" value="C:nucleolus"/>
    <property type="evidence" value="ECO:0007669"/>
    <property type="project" value="TreeGrafter"/>
</dbReference>
<feature type="region of interest" description="Disordered" evidence="1">
    <location>
        <begin position="200"/>
        <end position="246"/>
    </location>
</feature>
<keyword evidence="4" id="KW-1185">Reference proteome</keyword>
<feature type="region of interest" description="Disordered" evidence="1">
    <location>
        <begin position="417"/>
        <end position="458"/>
    </location>
</feature>
<dbReference type="PANTHER" id="PTHR13500">
    <property type="entry name" value="NUCLEOLAR PRERIBOSOMAL-ASSOCIATED PROTEIN 1"/>
    <property type="match status" value="1"/>
</dbReference>
<feature type="region of interest" description="Disordered" evidence="1">
    <location>
        <begin position="1959"/>
        <end position="1992"/>
    </location>
</feature>
<feature type="compositionally biased region" description="Gly residues" evidence="1">
    <location>
        <begin position="440"/>
        <end position="449"/>
    </location>
</feature>
<dbReference type="GO" id="GO:0000466">
    <property type="term" value="P:maturation of 5.8S rRNA from tricistronic rRNA transcript (SSU-rRNA, 5.8S rRNA, LSU-rRNA)"/>
    <property type="evidence" value="ECO:0007669"/>
    <property type="project" value="TreeGrafter"/>
</dbReference>
<organism evidence="3 4">
    <name type="scientific">Skeletonema marinoi</name>
    <dbReference type="NCBI Taxonomy" id="267567"/>
    <lineage>
        <taxon>Eukaryota</taxon>
        <taxon>Sar</taxon>
        <taxon>Stramenopiles</taxon>
        <taxon>Ochrophyta</taxon>
        <taxon>Bacillariophyta</taxon>
        <taxon>Coscinodiscophyceae</taxon>
        <taxon>Thalassiosirophycidae</taxon>
        <taxon>Thalassiosirales</taxon>
        <taxon>Skeletonemataceae</taxon>
        <taxon>Skeletonema</taxon>
        <taxon>Skeletonema marinoi-dohrnii complex</taxon>
    </lineage>
</organism>
<proteinExistence type="predicted"/>
<evidence type="ECO:0000313" key="3">
    <source>
        <dbReference type="EMBL" id="KAK1744515.1"/>
    </source>
</evidence>
<feature type="domain" description="URB1 C-terminal" evidence="2">
    <location>
        <begin position="2011"/>
        <end position="2247"/>
    </location>
</feature>
<dbReference type="GO" id="GO:0000463">
    <property type="term" value="P:maturation of LSU-rRNA from tricistronic rRNA transcript (SSU-rRNA, 5.8S rRNA, LSU-rRNA)"/>
    <property type="evidence" value="ECO:0007669"/>
    <property type="project" value="TreeGrafter"/>
</dbReference>
<feature type="compositionally biased region" description="Low complexity" evidence="1">
    <location>
        <begin position="1892"/>
        <end position="1912"/>
    </location>
</feature>
<feature type="compositionally biased region" description="Low complexity" evidence="1">
    <location>
        <begin position="109"/>
        <end position="119"/>
    </location>
</feature>
<reference evidence="3" key="1">
    <citation type="submission" date="2023-06" db="EMBL/GenBank/DDBJ databases">
        <title>Survivors Of The Sea: Transcriptome response of Skeletonema marinoi to long-term dormancy.</title>
        <authorList>
            <person name="Pinder M.I.M."/>
            <person name="Kourtchenko O."/>
            <person name="Robertson E.K."/>
            <person name="Larsson T."/>
            <person name="Maumus F."/>
            <person name="Osuna-Cruz C.M."/>
            <person name="Vancaester E."/>
            <person name="Stenow R."/>
            <person name="Vandepoele K."/>
            <person name="Ploug H."/>
            <person name="Bruchert V."/>
            <person name="Godhe A."/>
            <person name="Topel M."/>
        </authorList>
    </citation>
    <scope>NUCLEOTIDE SEQUENCE</scope>
    <source>
        <strain evidence="3">R05AC</strain>
    </source>
</reference>
<comment type="caution">
    <text evidence="3">The sequence shown here is derived from an EMBL/GenBank/DDBJ whole genome shotgun (WGS) entry which is preliminary data.</text>
</comment>
<evidence type="ECO:0000313" key="4">
    <source>
        <dbReference type="Proteomes" id="UP001224775"/>
    </source>
</evidence>
<sequence>MATSSSSKRKDQAAPTPLGVLEFTSALNGEDPLQILQKLHQFVRVVEYERCLVTGSIADNDDIDDSVGDNDQSDDDDDVSYISFDDDDDEDADNPSSSSTNKRQKLLQSTTSSSTTTTTPKVKHSWKLDKNNYNVPFVGTSVTKGETGTINRNGTSWPTGFMEVYRRYSPLGVELNKNEFISALPPGGVHKLLCKDDDSGGDGGGVVTDNDGGNDESSGGGGGKRRRKKRGTTTTTTTKSNEGQQSRGKIISITLQTKYWTAVNEWILSFVPIDKLRSQLHWKQIDYSSSSTNSKKCALPPQIMTVLIKERLPEWIDAIHKYTARQQYYTQVQQKERKEQRQRQKKQLQLKQQKLSKEEKAMEEKRLQEIEVKNERVQRRLMKQQSREQALLLSALYCLTSLCHLSNGTAREVLRRLSNGSSGGKSTTVKDAIPSSAAGHSGGGGGKFAGKGSPSGTADSGTEWMVQLFQQGNKSLSSTSIKPLVECVRLVCTLLETQDFIVLSRLTEVPSPGWATKRGGKKDVGNFGIAQIALRYGIQRLLDIVRQSQSGNDDGDDERSVDDDIYAECIARLLRGVNFVILPSSETKNQNVKGGSSKKDNKGGFVLGMGATADLLSGEVLGSLSELSLLAPQFDPTLVSIQDIINGDDVYDDLDSIETAAVEARRILFALLADTRRSPFLRDSSSSFTAEKDDQFTAYLPQLSKSLHSLLSGQGHSVSLKMILGLCLRTTPEITPHFFRSLQLSDPKPNYRSLAALTFVEGVVRDISFPRVKALRDGKMPTTQQILSEIIPNCVTKTLLSKVLQSSCALLTSGGLKLIISLLRRARGVSFDDERGSNMKNSNNAEKDFLRSLQEAVMSHMPELTILLSIPSRFDPFETSSHSNTTIVMLQLCEAFQCYAQIDSSLVANAKYDWVKFLPLEESPKRSFLSAEPLLQYRILRTLHLVSKLDQISFSSKMLPSALSIMTSWSTATPEVYDAARELALSLLEQEIFPHSDNDFEAMSCRKYETSLWVDVISEETIEDLMTMIAEARQQSVQHKMTILQALSKAKLGYDSASSVSSLLSLSISYLMSDTEDSRVSFTKEFEVCLIQIATKMLLFQTNAKHFAALIVYSAGEHSPGDEKAAGLHQVAKALLDDSSDANTHLYALSSNIFHGECLLNCMLRVSIGNVQDIIQCNFTPEMMRQCLSLLKYTTEGDCRDKLLKLLRQIVVHICAVEGASVVTEIETILVQVQSTLTTVDVEGIMLVLFSMLRSSGSQSMNTELESSLMQDSDETMTGMKVVTSLLRHNIVHAKHHCRDADDIWKECCTAVASDNPKQLRLKHFLLSVVLRMFSDAKVSVMSPLLATTMFHLWAALSDDLEERLSVEVCIHLSDCLAEIFSSPEKGHLAWPVYQSLCKMGMAAFVDSCLLTLFKQDQLGRESKRCFLASVMSYDSTNFVCLAKVLLKNDDKYERLWQSGLLDMAASTLVMKTYTQGSSDEAVEGIMSKVAEVAGNRFLTLLPGMENKGAQVLSLEMIVDVIEKLCFGGYNVSETVQCLQEVIGSLEKGTLVLSAQHEIQIVRLVICVAASIQEEEINESVVIVKAFLRCCKLIPKLLKKVVRTKGEEEELTMLLETLLGYTANLWERKDCFSDDAISSSSSIVDSLIVSCLKYGMMDTSAFASFSIFGGCLKIIRVILSQSSEDMFATEGTIWPGQVHAMAISHSAFGLAISKKEEFSTRLKSSPISRSDGESQFCEGLSQQQELIRLLLCCVSLDASHVKISTDAWGSVLSVYDASTSVTDGLLRRLLFLYDANKCCENEILLCDYQWGAMCKKHSLRMSADESAPPFDEQQSWEWFLDSLNHDRIRSTLTQFPIADTLVPVAESDVESEFRNASNVNDQMDRDMDDMSESSSFGVGDDSDSNNSSAASLDEPKEVTPASKIHSTTDIWRGTGEDPRYSPGFILPLVLGSLEANFPKERGAGKESQGADEMELDKDDNDDDDDDESEEDLAQHQAFSVIARRLCDRGCISLAIASLSSRCPSVRKVAVAICGLFLRALQMKESHEMKSWRERPQQEMIMASLQRGLTVRRAMQIKKLSEAGDRVELGSTSVSKQRFNVTMLPALSAVFLAKALMIMSRPSDDMYGAMNKYFLRLNDYHGAFQDCFGLPAFLSLYCSSSDDLTRCRTERNWALLTLKDSTVDEFCYRIISQHHVPELIMSSFDSLCDQVGGKSELSLTIDVIQCLIQSGGSRSATFLIKRLGLLSWLHGVISWRSISTVLPFATLKCKFLQLISTAVTSYCDEYSNSDSLDGDQTIFLEKVPLADAVIQICLDGSDASSNESLTVLAAACDTLWTIHVADKKQGLAMQRVGLTSLAQMTNLLTKCVENDELFAQALISMSALPYSVSGDEQHGHTPQLFCELALTFMLEERVRLCRGDTITILKRVYDLMSIFSKLREDTELVTTIMQCRHIAASIRDGVQVWDSFIPFLT</sequence>
<feature type="compositionally biased region" description="Basic and acidic residues" evidence="1">
    <location>
        <begin position="355"/>
        <end position="364"/>
    </location>
</feature>
<accession>A0AAD8YG92</accession>
<dbReference type="InterPro" id="IPR032436">
    <property type="entry name" value="URB1_C"/>
</dbReference>
<evidence type="ECO:0000259" key="2">
    <source>
        <dbReference type="Pfam" id="PF16201"/>
    </source>
</evidence>
<dbReference type="PANTHER" id="PTHR13500:SF0">
    <property type="entry name" value="NUCLEOLAR PRE-RIBOSOMAL-ASSOCIATED PROTEIN 1"/>
    <property type="match status" value="1"/>
</dbReference>
<feature type="compositionally biased region" description="Acidic residues" evidence="1">
    <location>
        <begin position="1969"/>
        <end position="1991"/>
    </location>
</feature>
<dbReference type="InterPro" id="IPR039844">
    <property type="entry name" value="URB1"/>
</dbReference>
<feature type="compositionally biased region" description="Low complexity" evidence="1">
    <location>
        <begin position="207"/>
        <end position="217"/>
    </location>
</feature>
<gene>
    <name evidence="3" type="ORF">QTG54_005048</name>
</gene>
<feature type="compositionally biased region" description="Low complexity" evidence="1">
    <location>
        <begin position="232"/>
        <end position="243"/>
    </location>
</feature>
<feature type="region of interest" description="Disordered" evidence="1">
    <location>
        <begin position="335"/>
        <end position="364"/>
    </location>
</feature>
<dbReference type="EMBL" id="JATAAI010000007">
    <property type="protein sequence ID" value="KAK1744515.1"/>
    <property type="molecule type" value="Genomic_DNA"/>
</dbReference>
<dbReference type="Proteomes" id="UP001224775">
    <property type="component" value="Unassembled WGS sequence"/>
</dbReference>
<name>A0AAD8YG92_9STRA</name>
<protein>
    <submittedName>
        <fullName evidence="3">Nucleolar pre-ribosomal-associated protein 1</fullName>
    </submittedName>
</protein>
<feature type="compositionally biased region" description="Acidic residues" evidence="1">
    <location>
        <begin position="59"/>
        <end position="93"/>
    </location>
</feature>
<feature type="region of interest" description="Disordered" evidence="1">
    <location>
        <begin position="59"/>
        <end position="123"/>
    </location>
</feature>
<feature type="compositionally biased region" description="Polar residues" evidence="1">
    <location>
        <begin position="418"/>
        <end position="429"/>
    </location>
</feature>